<reference evidence="9" key="1">
    <citation type="submission" date="2020-03" db="EMBL/GenBank/DDBJ databases">
        <title>Site-based positive gene gene selection in Geosmithia morbida across the United States reveals a broad range of putative effectors and factors for local host and environmental adapation.</title>
        <authorList>
            <person name="Onufrak A."/>
            <person name="Murdoch R.W."/>
            <person name="Gazis R."/>
            <person name="Huff M."/>
            <person name="Staton M."/>
            <person name="Klingeman W."/>
            <person name="Hadziabdic D."/>
        </authorList>
    </citation>
    <scope>NUCLEOTIDE SEQUENCE</scope>
    <source>
        <strain evidence="9">1262</strain>
    </source>
</reference>
<dbReference type="GO" id="GO:0046872">
    <property type="term" value="F:metal ion binding"/>
    <property type="evidence" value="ECO:0007669"/>
    <property type="project" value="UniProtKB-UniRule"/>
</dbReference>
<dbReference type="GO" id="GO:0006974">
    <property type="term" value="P:DNA damage response"/>
    <property type="evidence" value="ECO:0007669"/>
    <property type="project" value="TreeGrafter"/>
</dbReference>
<comment type="domain">
    <text evidence="7">Subfamily III proteins have a conserved RTxK motif about 40-50 residues from the C-terminus; the threonine may be replaced by serine or cysteine.</text>
</comment>
<evidence type="ECO:0000256" key="5">
    <source>
        <dbReference type="ARBA" id="ARBA00023211"/>
    </source>
</evidence>
<keyword evidence="10" id="KW-1185">Reference proteome</keyword>
<dbReference type="GeneID" id="55967955"/>
<dbReference type="OrthoDB" id="541375at2759"/>
<comment type="similarity">
    <text evidence="2 7">Belongs to the damage-control phosphatase family. Sugar phosphate phosphatase III subfamily.</text>
</comment>
<comment type="cofactor">
    <cofactor evidence="7">
        <name>Mn(2+)</name>
        <dbReference type="ChEBI" id="CHEBI:29035"/>
    </cofactor>
    <cofactor evidence="7">
        <name>Ni(2+)</name>
        <dbReference type="ChEBI" id="CHEBI:49786"/>
    </cofactor>
</comment>
<dbReference type="PANTHER" id="PTHR12260">
    <property type="entry name" value="DAMAGE-CONTROL PHOSPHATASE ARMT1"/>
    <property type="match status" value="1"/>
</dbReference>
<organism evidence="9 10">
    <name type="scientific">Geosmithia morbida</name>
    <dbReference type="NCBI Taxonomy" id="1094350"/>
    <lineage>
        <taxon>Eukaryota</taxon>
        <taxon>Fungi</taxon>
        <taxon>Dikarya</taxon>
        <taxon>Ascomycota</taxon>
        <taxon>Pezizomycotina</taxon>
        <taxon>Sordariomycetes</taxon>
        <taxon>Hypocreomycetidae</taxon>
        <taxon>Hypocreales</taxon>
        <taxon>Bionectriaceae</taxon>
        <taxon>Geosmithia</taxon>
    </lineage>
</organism>
<evidence type="ECO:0000256" key="3">
    <source>
        <dbReference type="ARBA" id="ARBA00022723"/>
    </source>
</evidence>
<evidence type="ECO:0000256" key="1">
    <source>
        <dbReference type="ARBA" id="ARBA00001326"/>
    </source>
</evidence>
<feature type="domain" description="Damage-control phosphatase ARMT1-like metal-binding" evidence="8">
    <location>
        <begin position="26"/>
        <end position="446"/>
    </location>
</feature>
<dbReference type="Gene3D" id="1.20.930.60">
    <property type="match status" value="1"/>
</dbReference>
<dbReference type="Gene3D" id="3.40.50.10880">
    <property type="entry name" value="Uncharacterised protein PF01937, DUF89, domain 3"/>
    <property type="match status" value="1"/>
</dbReference>
<sequence length="478" mass="54970">MEYDNKIPKSMTSDKTSFAHETVLIRFPHILTGCIDDIHKAISKITDETEKAEGKKILEELVKFKYEVQHDRTLTPITDKLYPQEAEVFNKELEQRGNPHWLDVYWLFSECYLYRRVVTFFHNSPSKFWQEYDVFAVQKIDTFRTSRVAVLELAARYRELVEEIKANKDATHDPEAEKILFNEMFEVCLWGNATDLTLLANMSYEEIKNMQGSEARKRAEKNIVLNDLPRVYDLLAKARAEGKAERRVDFVLDNAGFELYVDLVLAGFLLSTGLATHIVFRPKSMPWFVSDVTPRDFKDTLDVISNAKTFFETPSDDDKLQGKTPAPLSAEEAANMEFVFKNWTQHHVEGEFVLRPHRYWTTGGSFWRLPHQAPDLYEDLKDAELVIFKGDLNYRKLTGDALWDPTTPYPDAIGPMGRNSGINVMSLRTCKADVVTGLKPGQDEELKKIAGDIETGARKWAWHGKWAVIALSEGKKQE</sequence>
<dbReference type="InterPro" id="IPR039763">
    <property type="entry name" value="ARMT1"/>
</dbReference>
<accession>A0A9P4YTQ2</accession>
<dbReference type="PANTHER" id="PTHR12260:SF6">
    <property type="entry name" value="DAMAGE-CONTROL PHOSPHATASE ARMT1"/>
    <property type="match status" value="1"/>
</dbReference>
<dbReference type="Pfam" id="PF01937">
    <property type="entry name" value="ARMT1-like_dom"/>
    <property type="match status" value="1"/>
</dbReference>
<name>A0A9P4YTQ2_9HYPO</name>
<dbReference type="GO" id="GO:0005634">
    <property type="term" value="C:nucleus"/>
    <property type="evidence" value="ECO:0007669"/>
    <property type="project" value="TreeGrafter"/>
</dbReference>
<keyword evidence="4 7" id="KW-0378">Hydrolase</keyword>
<dbReference type="EC" id="3.1.3.-" evidence="7"/>
<comment type="catalytic activity">
    <reaction evidence="6 7">
        <text>beta-D-fructose 6-phosphate = dihydroxyacetone + D-glyceraldehyde 3-phosphate</text>
        <dbReference type="Rhea" id="RHEA:28002"/>
        <dbReference type="ChEBI" id="CHEBI:16016"/>
        <dbReference type="ChEBI" id="CHEBI:57634"/>
        <dbReference type="ChEBI" id="CHEBI:59776"/>
    </reaction>
</comment>
<evidence type="ECO:0000256" key="2">
    <source>
        <dbReference type="ARBA" id="ARBA00009519"/>
    </source>
</evidence>
<dbReference type="InterPro" id="IPR002791">
    <property type="entry name" value="ARMT1-like_metal-bd"/>
</dbReference>
<dbReference type="RefSeq" id="XP_035320537.1">
    <property type="nucleotide sequence ID" value="XM_035463706.1"/>
</dbReference>
<gene>
    <name evidence="9" type="ORF">GMORB2_1725</name>
</gene>
<evidence type="ECO:0000259" key="8">
    <source>
        <dbReference type="Pfam" id="PF01937"/>
    </source>
</evidence>
<evidence type="ECO:0000256" key="7">
    <source>
        <dbReference type="RuleBase" id="RU367030"/>
    </source>
</evidence>
<keyword evidence="3 7" id="KW-0479">Metal-binding</keyword>
<comment type="caution">
    <text evidence="9">The sequence shown here is derived from an EMBL/GenBank/DDBJ whole genome shotgun (WGS) entry which is preliminary data.</text>
</comment>
<evidence type="ECO:0000256" key="6">
    <source>
        <dbReference type="ARBA" id="ARBA00048809"/>
    </source>
</evidence>
<evidence type="ECO:0000256" key="4">
    <source>
        <dbReference type="ARBA" id="ARBA00022801"/>
    </source>
</evidence>
<proteinExistence type="inferred from homology"/>
<dbReference type="EMBL" id="JAANYQ010000011">
    <property type="protein sequence ID" value="KAF4121885.1"/>
    <property type="molecule type" value="Genomic_DNA"/>
</dbReference>
<comment type="catalytic activity">
    <reaction evidence="1 7">
        <text>beta-D-fructose 1-phosphate + H2O = D-fructose + phosphate</text>
        <dbReference type="Rhea" id="RHEA:35603"/>
        <dbReference type="ChEBI" id="CHEBI:15377"/>
        <dbReference type="ChEBI" id="CHEBI:37721"/>
        <dbReference type="ChEBI" id="CHEBI:43474"/>
        <dbReference type="ChEBI" id="CHEBI:138881"/>
    </reaction>
</comment>
<keyword evidence="5 7" id="KW-0464">Manganese</keyword>
<dbReference type="AlphaFoldDB" id="A0A9P4YTQ2"/>
<dbReference type="SUPFAM" id="SSF111321">
    <property type="entry name" value="AF1104-like"/>
    <property type="match status" value="1"/>
</dbReference>
<comment type="function">
    <text evidence="7">Metal-dependent phosphatase that shows phosphatase activity against several substrates, including fructose-1-phosphate and fructose-6-phosphate. Its preference for fructose-1-phosphate, a strong glycating agent that causes DNA damage rather than a canonical yeast metabolite, suggests a damage-control function in hexose phosphate metabolism.</text>
</comment>
<protein>
    <recommendedName>
        <fullName evidence="7">Sugar phosphate phosphatase</fullName>
        <ecNumber evidence="7">3.1.3.-</ecNumber>
    </recommendedName>
</protein>
<dbReference type="InterPro" id="IPR036075">
    <property type="entry name" value="ARMT-1-like_metal-bd_sf"/>
</dbReference>
<dbReference type="Proteomes" id="UP000749293">
    <property type="component" value="Unassembled WGS sequence"/>
</dbReference>
<evidence type="ECO:0000313" key="10">
    <source>
        <dbReference type="Proteomes" id="UP000749293"/>
    </source>
</evidence>
<dbReference type="GO" id="GO:0016791">
    <property type="term" value="F:phosphatase activity"/>
    <property type="evidence" value="ECO:0007669"/>
    <property type="project" value="TreeGrafter"/>
</dbReference>
<evidence type="ECO:0000313" key="9">
    <source>
        <dbReference type="EMBL" id="KAF4121885.1"/>
    </source>
</evidence>